<comment type="caution">
    <text evidence="1">The sequence shown here is derived from an EMBL/GenBank/DDBJ whole genome shotgun (WGS) entry which is preliminary data.</text>
</comment>
<gene>
    <name evidence="1" type="ORF">FPZ49_01950</name>
</gene>
<reference evidence="1 2" key="1">
    <citation type="submission" date="2019-07" db="EMBL/GenBank/DDBJ databases">
        <authorList>
            <person name="Kim J."/>
        </authorList>
    </citation>
    <scope>NUCLEOTIDE SEQUENCE [LARGE SCALE GENOMIC DNA]</scope>
    <source>
        <strain evidence="1 2">JC52</strain>
    </source>
</reference>
<dbReference type="OrthoDB" id="2435937at2"/>
<sequence>MEIIFVLHVEAKHRLGTPSGQELRDPSLTERGRRAAAMLRKSEPLTESDALITGPTNFMLQTAQIWSQGTDCARFVHPLAGPRQFPFRYDFQTPPCDMPMEPERIMANFPELLLAGGLPEHLWLQGIDTLPGMLFSQLVERFLLWCRSLEKNRVFIVTGEGTLKAYREHLQHTLEGNLYRFPQSV</sequence>
<protein>
    <submittedName>
        <fullName evidence="1">Histidine phosphatase family protein</fullName>
    </submittedName>
</protein>
<keyword evidence="2" id="KW-1185">Reference proteome</keyword>
<dbReference type="InterPro" id="IPR029033">
    <property type="entry name" value="His_PPase_superfam"/>
</dbReference>
<dbReference type="RefSeq" id="WP_144842677.1">
    <property type="nucleotide sequence ID" value="NZ_VNJI01000002.1"/>
</dbReference>
<dbReference type="Proteomes" id="UP000317036">
    <property type="component" value="Unassembled WGS sequence"/>
</dbReference>
<organism evidence="1 2">
    <name type="scientific">Paenibacillus cremeus</name>
    <dbReference type="NCBI Taxonomy" id="2163881"/>
    <lineage>
        <taxon>Bacteria</taxon>
        <taxon>Bacillati</taxon>
        <taxon>Bacillota</taxon>
        <taxon>Bacilli</taxon>
        <taxon>Bacillales</taxon>
        <taxon>Paenibacillaceae</taxon>
        <taxon>Paenibacillus</taxon>
    </lineage>
</organism>
<evidence type="ECO:0000313" key="2">
    <source>
        <dbReference type="Proteomes" id="UP000317036"/>
    </source>
</evidence>
<dbReference type="EMBL" id="VNJI01000002">
    <property type="protein sequence ID" value="TVY11486.1"/>
    <property type="molecule type" value="Genomic_DNA"/>
</dbReference>
<proteinExistence type="predicted"/>
<dbReference type="Gene3D" id="3.40.50.1240">
    <property type="entry name" value="Phosphoglycerate mutase-like"/>
    <property type="match status" value="1"/>
</dbReference>
<evidence type="ECO:0000313" key="1">
    <source>
        <dbReference type="EMBL" id="TVY11486.1"/>
    </source>
</evidence>
<accession>A0A559KHA1</accession>
<dbReference type="SUPFAM" id="SSF53254">
    <property type="entry name" value="Phosphoglycerate mutase-like"/>
    <property type="match status" value="1"/>
</dbReference>
<dbReference type="AlphaFoldDB" id="A0A559KHA1"/>
<name>A0A559KHA1_9BACL</name>